<dbReference type="STRING" id="1453999.AW06_004025"/>
<proteinExistence type="predicted"/>
<dbReference type="KEGG" id="acog:HWD57_10780"/>
<reference evidence="2 4" key="2">
    <citation type="journal article" date="2019" name="Microbiome">
        <title>Annotated bacterial chromosomes from frame-shift-corrected long-read metagenomic data.</title>
        <authorList>
            <person name="Arumugam K."/>
            <person name="Bagci C."/>
            <person name="Bessarab I."/>
            <person name="Beier S."/>
            <person name="Buchfink B."/>
            <person name="Gorska A."/>
            <person name="Qiu G."/>
            <person name="Huson D.H."/>
            <person name="Williams R.B.H."/>
        </authorList>
    </citation>
    <scope>NUCLEOTIDE SEQUENCE [LARGE SCALE GENOMIC DNA]</scope>
    <source>
        <strain evidence="2">SSA1</strain>
    </source>
</reference>
<protein>
    <submittedName>
        <fullName evidence="2">DUF3579 domain-containing protein</fullName>
    </submittedName>
</protein>
<keyword evidence="3" id="KW-1185">Reference proteome</keyword>
<dbReference type="Pfam" id="PF12112">
    <property type="entry name" value="DUF3579"/>
    <property type="match status" value="1"/>
</dbReference>
<reference evidence="1 3" key="1">
    <citation type="submission" date="2014-02" db="EMBL/GenBank/DDBJ databases">
        <title>Expanding our view of genomic diversity in Candidatus Accumulibacter clades.</title>
        <authorList>
            <person name="Skennerton C.T."/>
            <person name="Barr J.J."/>
            <person name="Slater F.R."/>
            <person name="Bond P.L."/>
            <person name="Tyson G.W."/>
        </authorList>
    </citation>
    <scope>NUCLEOTIDE SEQUENCE [LARGE SCALE GENOMIC DNA]</scope>
    <source>
        <strain evidence="3">SK-02</strain>
    </source>
</reference>
<dbReference type="RefSeq" id="WP_034953084.1">
    <property type="nucleotide sequence ID" value="NZ_JDST02000111.1"/>
</dbReference>
<dbReference type="AlphaFoldDB" id="A0A080MCR1"/>
<gene>
    <name evidence="1" type="ORF">AW06_004025</name>
    <name evidence="2" type="ORF">HWD57_10780</name>
</gene>
<evidence type="ECO:0000313" key="4">
    <source>
        <dbReference type="Proteomes" id="UP000509684"/>
    </source>
</evidence>
<dbReference type="EMBL" id="JDST02000111">
    <property type="protein sequence ID" value="KFB74969.1"/>
    <property type="molecule type" value="Genomic_DNA"/>
</dbReference>
<reference evidence="2" key="3">
    <citation type="submission" date="2020-06" db="EMBL/GenBank/DDBJ databases">
        <authorList>
            <person name="Arumugam K."/>
            <person name="Besarab I."/>
            <person name="Haryono M."/>
            <person name="Bagci C."/>
            <person name="Beier S."/>
            <person name="Buchfink B."/>
            <person name="Gorska A."/>
            <person name="Qiu G."/>
            <person name="Huson D.H."/>
            <person name="Williams R.B."/>
        </authorList>
    </citation>
    <scope>NUCLEOTIDE SEQUENCE</scope>
    <source>
        <strain evidence="2">SSA1</strain>
    </source>
</reference>
<organism evidence="1 3">
    <name type="scientific">Candidatus Accumulibacter cognatus</name>
    <dbReference type="NCBI Taxonomy" id="2954383"/>
    <lineage>
        <taxon>Bacteria</taxon>
        <taxon>Pseudomonadati</taxon>
        <taxon>Pseudomonadota</taxon>
        <taxon>Betaproteobacteria</taxon>
        <taxon>Candidatus Accumulibacter</taxon>
    </lineage>
</organism>
<accession>A0A080MCR1</accession>
<accession>A0A7D5NDD8</accession>
<evidence type="ECO:0000313" key="2">
    <source>
        <dbReference type="EMBL" id="QLH50209.1"/>
    </source>
</evidence>
<name>A0A080MCR1_9PROT</name>
<dbReference type="Gene3D" id="3.30.70.2340">
    <property type="entry name" value="Uncharacterised protein PF12112 family, DUF3579"/>
    <property type="match status" value="1"/>
</dbReference>
<dbReference type="InterPro" id="IPR021969">
    <property type="entry name" value="DUF3579"/>
</dbReference>
<evidence type="ECO:0000313" key="1">
    <source>
        <dbReference type="EMBL" id="KFB74969.1"/>
    </source>
</evidence>
<sequence length="104" mass="11625">MPTTSHSSFIIVGLTIAGKRFRPSDWAERLCGVLSAFGAEKKMRYSPYVGPRTYKGEKAVFVDGRLYEVEPMAYRFVLHFAQDNDLQLIQDLAPIAANSQSKPA</sequence>
<dbReference type="EMBL" id="CP058708">
    <property type="protein sequence ID" value="QLH50209.1"/>
    <property type="molecule type" value="Genomic_DNA"/>
</dbReference>
<evidence type="ECO:0000313" key="3">
    <source>
        <dbReference type="Proteomes" id="UP000021315"/>
    </source>
</evidence>
<dbReference type="Proteomes" id="UP000021315">
    <property type="component" value="Unassembled WGS sequence"/>
</dbReference>
<dbReference type="Proteomes" id="UP000509684">
    <property type="component" value="Chromosome"/>
</dbReference>